<dbReference type="Pfam" id="PF19578">
    <property type="entry name" value="DUF6090"/>
    <property type="match status" value="1"/>
</dbReference>
<keyword evidence="1" id="KW-0472">Membrane</keyword>
<keyword evidence="1" id="KW-1133">Transmembrane helix</keyword>
<dbReference type="KEGG" id="lul:LPB138_06175"/>
<dbReference type="InterPro" id="IPR045749">
    <property type="entry name" value="DUF6090"/>
</dbReference>
<reference evidence="2 3" key="1">
    <citation type="submission" date="2016-10" db="EMBL/GenBank/DDBJ databases">
        <title>Lutibacter sp. LPB0138, isolated from marine gastropod.</title>
        <authorList>
            <person name="Kim E."/>
            <person name="Yi H."/>
        </authorList>
    </citation>
    <scope>NUCLEOTIDE SEQUENCE [LARGE SCALE GENOMIC DNA]</scope>
    <source>
        <strain evidence="2 3">LPB0138</strain>
    </source>
</reference>
<keyword evidence="3" id="KW-1185">Reference proteome</keyword>
<evidence type="ECO:0000256" key="1">
    <source>
        <dbReference type="SAM" id="Phobius"/>
    </source>
</evidence>
<sequence length="254" mass="29562">MKFFRKIRHKLILDNKKTQYLKYALGEIILVVIGILIALQINNWNQSIKNKNSLNEYLTKIKSHTSEDIEQLEELAKGRKQIADICKKARNSILDKTENDNLFLFMASGYAFADYYFKPNSGGYESLKSSEYYGKINNTKLDSLLAKYHGLVDIIAENERSYNQYTVHQENYLDTQFDRSLILASAFMSRDSLVTKATPQSEYDQVFKEYTSKPSYRNVISLAAWQFDTMINQYHQLTELGHQIIKEIDTITED</sequence>
<evidence type="ECO:0000313" key="2">
    <source>
        <dbReference type="EMBL" id="AOW20289.1"/>
    </source>
</evidence>
<feature type="transmembrane region" description="Helical" evidence="1">
    <location>
        <begin position="20"/>
        <end position="41"/>
    </location>
</feature>
<name>A0A1D8P6U2_9FLAO</name>
<dbReference type="AlphaFoldDB" id="A0A1D8P6U2"/>
<evidence type="ECO:0000313" key="3">
    <source>
        <dbReference type="Proteomes" id="UP000176050"/>
    </source>
</evidence>
<dbReference type="OrthoDB" id="1175262at2"/>
<gene>
    <name evidence="2" type="ORF">LPB138_06175</name>
</gene>
<dbReference type="STRING" id="1850246.LPB138_06175"/>
<dbReference type="EMBL" id="CP017478">
    <property type="protein sequence ID" value="AOW20289.1"/>
    <property type="molecule type" value="Genomic_DNA"/>
</dbReference>
<accession>A0A1D8P6U2</accession>
<organism evidence="2 3">
    <name type="scientific">Urechidicola croceus</name>
    <dbReference type="NCBI Taxonomy" id="1850246"/>
    <lineage>
        <taxon>Bacteria</taxon>
        <taxon>Pseudomonadati</taxon>
        <taxon>Bacteroidota</taxon>
        <taxon>Flavobacteriia</taxon>
        <taxon>Flavobacteriales</taxon>
        <taxon>Flavobacteriaceae</taxon>
        <taxon>Urechidicola</taxon>
    </lineage>
</organism>
<proteinExistence type="predicted"/>
<protein>
    <submittedName>
        <fullName evidence="2">Uncharacterized protein</fullName>
    </submittedName>
</protein>
<dbReference type="Proteomes" id="UP000176050">
    <property type="component" value="Chromosome"/>
</dbReference>
<dbReference type="RefSeq" id="WP_070236427.1">
    <property type="nucleotide sequence ID" value="NZ_CP017478.1"/>
</dbReference>
<keyword evidence="1" id="KW-0812">Transmembrane</keyword>